<feature type="transmembrane region" description="Helical" evidence="2">
    <location>
        <begin position="37"/>
        <end position="59"/>
    </location>
</feature>
<dbReference type="EMBL" id="BLAH01000009">
    <property type="protein sequence ID" value="GES35151.1"/>
    <property type="molecule type" value="Genomic_DNA"/>
</dbReference>
<organism evidence="6 8">
    <name type="scientific">Rhodococcus aetherivorans</name>
    <dbReference type="NCBI Taxonomy" id="191292"/>
    <lineage>
        <taxon>Bacteria</taxon>
        <taxon>Bacillati</taxon>
        <taxon>Actinomycetota</taxon>
        <taxon>Actinomycetes</taxon>
        <taxon>Mycobacteriales</taxon>
        <taxon>Nocardiaceae</taxon>
        <taxon>Rhodococcus</taxon>
    </lineage>
</organism>
<reference evidence="6" key="3">
    <citation type="submission" date="2022-09" db="EMBL/GenBank/DDBJ databases">
        <title>The genome sequence of Rhodococcus aetherivorans N1.</title>
        <authorList>
            <person name="Jiang W."/>
        </authorList>
    </citation>
    <scope>NUCLEOTIDE SEQUENCE</scope>
    <source>
        <strain evidence="6">N1</strain>
    </source>
</reference>
<dbReference type="Pfam" id="PF11887">
    <property type="entry name" value="Mce4_CUP1"/>
    <property type="match status" value="1"/>
</dbReference>
<dbReference type="GO" id="GO:0051701">
    <property type="term" value="P:biological process involved in interaction with host"/>
    <property type="evidence" value="ECO:0007669"/>
    <property type="project" value="TreeGrafter"/>
</dbReference>
<dbReference type="Proteomes" id="UP000325466">
    <property type="component" value="Unassembled WGS sequence"/>
</dbReference>
<dbReference type="Proteomes" id="UP001163947">
    <property type="component" value="Chromosome"/>
</dbReference>
<keyword evidence="2" id="KW-0812">Transmembrane</keyword>
<dbReference type="InterPro" id="IPR052336">
    <property type="entry name" value="MlaD_Phospholipid_Transporter"/>
</dbReference>
<evidence type="ECO:0000256" key="1">
    <source>
        <dbReference type="SAM" id="MobiDB-lite"/>
    </source>
</evidence>
<reference evidence="5" key="2">
    <citation type="submission" date="2019-10" db="EMBL/GenBank/DDBJ databases">
        <title>Draft genome sequence of Rhodococcus aetherivorans JCM 14343.</title>
        <authorList>
            <person name="Inoue D."/>
            <person name="Nakazawa M."/>
            <person name="Yamamoto N."/>
            <person name="Sei K."/>
            <person name="Ike M."/>
        </authorList>
    </citation>
    <scope>NUCLEOTIDE SEQUENCE</scope>
    <source>
        <strain evidence="5">JCM 14343</strain>
    </source>
</reference>
<evidence type="ECO:0000313" key="7">
    <source>
        <dbReference type="Proteomes" id="UP000325466"/>
    </source>
</evidence>
<sequence length="432" mass="44444">MTTQRDRTTPSGTGIPPNGRTRSAAPRRSRRLGLRTGTLAVVGALAVAVLTVTGGLLVVSGSGGLSRDPEITAVVPAGAGVIFGAAGVQYQGVHVGRLAHLDAGVTGSRITMQLDPDAIRNIPAAVRVRIVPRTLFGDVFLELVPPHDPAAGPRLRDGAQVTADTSAEAVQLAGLYYTTTELLQELRPDRLAVALDAMIQALAGRGETLGRTLDRTAALTEQLGPRIDAGLAASPQLAAVTEALAAATDDMIGTMQNAATLSEIVLERRDGIARLLRGGAGLAAEGSALMSENTDRIISVVRNGGPVLGTFAADTTGLDDTLRYLTTFGDAGARVFATGRFDITAVVDFSDPMPYTAADCPRYPGLDGANCGDPVDGRPVLSAATERDTLGYLEQIAGGVDPSDPKATEVDPSTAASVLLAPLVRGTEVAVS</sequence>
<dbReference type="EMBL" id="CP106982">
    <property type="protein sequence ID" value="UYF93970.1"/>
    <property type="molecule type" value="Genomic_DNA"/>
</dbReference>
<name>A0AA46P9R4_9NOCA</name>
<keyword evidence="2" id="KW-0472">Membrane</keyword>
<keyword evidence="2" id="KW-1133">Transmembrane helix</keyword>
<evidence type="ECO:0000313" key="8">
    <source>
        <dbReference type="Proteomes" id="UP001163947"/>
    </source>
</evidence>
<evidence type="ECO:0000313" key="6">
    <source>
        <dbReference type="EMBL" id="UYF93970.1"/>
    </source>
</evidence>
<dbReference type="InterPro" id="IPR024516">
    <property type="entry name" value="Mce_C"/>
</dbReference>
<keyword evidence="7" id="KW-1185">Reference proteome</keyword>
<dbReference type="PANTHER" id="PTHR33371">
    <property type="entry name" value="INTERMEMBRANE PHOSPHOLIPID TRANSPORT SYSTEM BINDING PROTEIN MLAD-RELATED"/>
    <property type="match status" value="1"/>
</dbReference>
<dbReference type="AlphaFoldDB" id="A0AA46P9R4"/>
<protein>
    <submittedName>
        <fullName evidence="6">MCE family protein</fullName>
    </submittedName>
    <submittedName>
        <fullName evidence="5">MCE-family protein Mce1A</fullName>
    </submittedName>
</protein>
<dbReference type="GO" id="GO:0005576">
    <property type="term" value="C:extracellular region"/>
    <property type="evidence" value="ECO:0007669"/>
    <property type="project" value="TreeGrafter"/>
</dbReference>
<proteinExistence type="predicted"/>
<feature type="domain" description="Mce/MlaD" evidence="3">
    <location>
        <begin position="69"/>
        <end position="146"/>
    </location>
</feature>
<dbReference type="PANTHER" id="PTHR33371:SF19">
    <property type="entry name" value="MCE-FAMILY PROTEIN MCE4A"/>
    <property type="match status" value="1"/>
</dbReference>
<evidence type="ECO:0000259" key="3">
    <source>
        <dbReference type="Pfam" id="PF02470"/>
    </source>
</evidence>
<dbReference type="Pfam" id="PF02470">
    <property type="entry name" value="MlaD"/>
    <property type="match status" value="1"/>
</dbReference>
<feature type="region of interest" description="Disordered" evidence="1">
    <location>
        <begin position="1"/>
        <end position="29"/>
    </location>
</feature>
<dbReference type="RefSeq" id="WP_174824740.1">
    <property type="nucleotide sequence ID" value="NZ_BAAAYP010000032.1"/>
</dbReference>
<dbReference type="InterPro" id="IPR005693">
    <property type="entry name" value="Mce"/>
</dbReference>
<feature type="domain" description="Mammalian cell entry C-terminal" evidence="4">
    <location>
        <begin position="153"/>
        <end position="334"/>
    </location>
</feature>
<evidence type="ECO:0000313" key="5">
    <source>
        <dbReference type="EMBL" id="GES35151.1"/>
    </source>
</evidence>
<reference evidence="5 7" key="1">
    <citation type="journal article" date="2018" name="Biodegradation">
        <title>1,4-Dioxane degradation characteristics of Rhodococcus aetherivorans JCM 14343.</title>
        <authorList>
            <person name="Inoue D."/>
            <person name="Tsunoda T."/>
            <person name="Yamamoto N."/>
            <person name="Ike M."/>
            <person name="Sei K."/>
        </authorList>
    </citation>
    <scope>NUCLEOTIDE SEQUENCE [LARGE SCALE GENOMIC DNA]</scope>
    <source>
        <strain evidence="5 7">JCM 14343</strain>
    </source>
</reference>
<dbReference type="NCBIfam" id="TIGR00996">
    <property type="entry name" value="Mtu_fam_mce"/>
    <property type="match status" value="1"/>
</dbReference>
<dbReference type="GeneID" id="83624088"/>
<evidence type="ECO:0000256" key="2">
    <source>
        <dbReference type="SAM" id="Phobius"/>
    </source>
</evidence>
<accession>A0AA46P9R4</accession>
<evidence type="ECO:0000259" key="4">
    <source>
        <dbReference type="Pfam" id="PF11887"/>
    </source>
</evidence>
<gene>
    <name evidence="6" type="ORF">OCS65_26710</name>
    <name evidence="5" type="ORF">RAJCM14343_0398</name>
</gene>
<dbReference type="InterPro" id="IPR003399">
    <property type="entry name" value="Mce/MlaD"/>
</dbReference>